<evidence type="ECO:0000313" key="13">
    <source>
        <dbReference type="EMBL" id="CDN31395.1"/>
    </source>
</evidence>
<evidence type="ECO:0000256" key="6">
    <source>
        <dbReference type="ARBA" id="ARBA00022692"/>
    </source>
</evidence>
<evidence type="ECO:0000256" key="11">
    <source>
        <dbReference type="ARBA" id="ARBA00023136"/>
    </source>
</evidence>
<dbReference type="EC" id="1.10.3.-" evidence="13"/>
<feature type="transmembrane region" description="Helical" evidence="12">
    <location>
        <begin position="83"/>
        <end position="104"/>
    </location>
</feature>
<feature type="transmembrane region" description="Helical" evidence="12">
    <location>
        <begin position="116"/>
        <end position="140"/>
    </location>
</feature>
<comment type="similarity">
    <text evidence="2">Belongs to the cytochrome ubiquinol oxidase subunit 2 family.</text>
</comment>
<dbReference type="EMBL" id="HG934468">
    <property type="protein sequence ID" value="CDN31395.1"/>
    <property type="molecule type" value="Genomic_DNA"/>
</dbReference>
<dbReference type="HOGENOM" id="CLU_733472_0_0_10"/>
<evidence type="ECO:0000256" key="5">
    <source>
        <dbReference type="ARBA" id="ARBA00022617"/>
    </source>
</evidence>
<feature type="transmembrane region" description="Helical" evidence="12">
    <location>
        <begin position="258"/>
        <end position="281"/>
    </location>
</feature>
<keyword evidence="5" id="KW-0349">Heme</keyword>
<feature type="transmembrane region" description="Helical" evidence="12">
    <location>
        <begin position="334"/>
        <end position="357"/>
    </location>
</feature>
<evidence type="ECO:0000313" key="14">
    <source>
        <dbReference type="Proteomes" id="UP000027616"/>
    </source>
</evidence>
<dbReference type="GO" id="GO:0005886">
    <property type="term" value="C:plasma membrane"/>
    <property type="evidence" value="ECO:0007669"/>
    <property type="project" value="UniProtKB-SubCell"/>
</dbReference>
<protein>
    <submittedName>
        <fullName evidence="13">Cytochrome d ubiquinol oxidase subunit II</fullName>
        <ecNumber evidence="13">1.10.3.-</ecNumber>
    </submittedName>
</protein>
<reference evidence="13 14" key="1">
    <citation type="journal article" date="2015" name="Genome Announc.">
        <title>Complete Genome Sequence of the Novel Leech Symbiont Mucinivorans hirudinis M3T.</title>
        <authorList>
            <person name="Nelson M.C."/>
            <person name="Bomar L."/>
            <person name="Graf J."/>
        </authorList>
    </citation>
    <scope>NUCLEOTIDE SEQUENCE [LARGE SCALE GENOMIC DNA]</scope>
    <source>
        <strain evidence="14">M3</strain>
    </source>
</reference>
<dbReference type="GO" id="GO:0019646">
    <property type="term" value="P:aerobic electron transport chain"/>
    <property type="evidence" value="ECO:0007669"/>
    <property type="project" value="TreeGrafter"/>
</dbReference>
<dbReference type="GO" id="GO:0009055">
    <property type="term" value="F:electron transfer activity"/>
    <property type="evidence" value="ECO:0007669"/>
    <property type="project" value="TreeGrafter"/>
</dbReference>
<dbReference type="OrthoDB" id="9776710at2"/>
<organism evidence="13 14">
    <name type="scientific">Mucinivorans hirudinis</name>
    <dbReference type="NCBI Taxonomy" id="1433126"/>
    <lineage>
        <taxon>Bacteria</taxon>
        <taxon>Pseudomonadati</taxon>
        <taxon>Bacteroidota</taxon>
        <taxon>Bacteroidia</taxon>
        <taxon>Bacteroidales</taxon>
        <taxon>Rikenellaceae</taxon>
        <taxon>Mucinivorans</taxon>
    </lineage>
</organism>
<dbReference type="KEGG" id="rbc:BN938_1306"/>
<gene>
    <name evidence="13" type="ORF">BN938_1306</name>
</gene>
<sequence>MDYTFFQHYWWLLVSLLGAILVFLLFVQGGQSLLLTIGKSEDDKRLIINSLGRKWEFTFTTLVTFGGAFFASFPLFYSTSFGGAYYVWLAILLVFVIQAVAFEFRSKEGNFLGSKTYDVFLLINGSVAPLLIGTAVGTFFTGANFSVDFFNITHGGAISQWTTPWHGLEAVLDYRNLALGAAVLFLARSLGLQYFINNIDDNEIVRRSRVQLPVEVVSFLVFFLTFLVSILFASGYAVGEDGIVVIEEYKYLTNFLQMPVVMLVFLAGVVGVLWGFGVSLFTSSRGGIWFSGVGTVLAVLGLLLNVGYNNTCYYPSLADPQSSLTIANSSSSLFTLQAMSIVSLFIPIVLGYIWYAWRSMNSRPISKAEIAEDPEHNY</sequence>
<dbReference type="Pfam" id="PF02322">
    <property type="entry name" value="Cyt_bd_oxida_II"/>
    <property type="match status" value="1"/>
</dbReference>
<dbReference type="AlphaFoldDB" id="A0A060R7U5"/>
<evidence type="ECO:0000256" key="4">
    <source>
        <dbReference type="ARBA" id="ARBA00022475"/>
    </source>
</evidence>
<name>A0A060R7U5_9BACT</name>
<evidence type="ECO:0000256" key="2">
    <source>
        <dbReference type="ARBA" id="ARBA00007543"/>
    </source>
</evidence>
<feature type="transmembrane region" description="Helical" evidence="12">
    <location>
        <begin position="57"/>
        <end position="77"/>
    </location>
</feature>
<dbReference type="GO" id="GO:0016682">
    <property type="term" value="F:oxidoreductase activity, acting on diphenols and related substances as donors, oxygen as acceptor"/>
    <property type="evidence" value="ECO:0007669"/>
    <property type="project" value="TreeGrafter"/>
</dbReference>
<evidence type="ECO:0000256" key="8">
    <source>
        <dbReference type="ARBA" id="ARBA00022982"/>
    </source>
</evidence>
<evidence type="ECO:0000256" key="12">
    <source>
        <dbReference type="SAM" id="Phobius"/>
    </source>
</evidence>
<accession>A0A060R7U5</accession>
<dbReference type="PANTHER" id="PTHR43141">
    <property type="entry name" value="CYTOCHROME BD2 SUBUNIT II"/>
    <property type="match status" value="1"/>
</dbReference>
<keyword evidence="14" id="KW-1185">Reference proteome</keyword>
<comment type="subcellular location">
    <subcellularLocation>
        <location evidence="1">Cell membrane</location>
        <topology evidence="1">Multi-pass membrane protein</topology>
    </subcellularLocation>
</comment>
<evidence type="ECO:0000256" key="9">
    <source>
        <dbReference type="ARBA" id="ARBA00022989"/>
    </source>
</evidence>
<keyword evidence="4" id="KW-1003">Cell membrane</keyword>
<dbReference type="eggNOG" id="COG1294">
    <property type="taxonomic scope" value="Bacteria"/>
</dbReference>
<dbReference type="PATRIC" id="fig|1433126.3.peg.1292"/>
<keyword evidence="10" id="KW-0408">Iron</keyword>
<evidence type="ECO:0000256" key="1">
    <source>
        <dbReference type="ARBA" id="ARBA00004651"/>
    </source>
</evidence>
<keyword evidence="11 12" id="KW-0472">Membrane</keyword>
<keyword evidence="3" id="KW-0813">Transport</keyword>
<keyword evidence="6 12" id="KW-0812">Transmembrane</keyword>
<dbReference type="PANTHER" id="PTHR43141:SF5">
    <property type="entry name" value="CYTOCHROME BD-I UBIQUINOL OXIDASE SUBUNIT 2"/>
    <property type="match status" value="1"/>
</dbReference>
<keyword evidence="7" id="KW-0479">Metal-binding</keyword>
<keyword evidence="9 12" id="KW-1133">Transmembrane helix</keyword>
<feature type="transmembrane region" description="Helical" evidence="12">
    <location>
        <begin position="12"/>
        <end position="37"/>
    </location>
</feature>
<keyword evidence="13" id="KW-0560">Oxidoreductase</keyword>
<feature type="transmembrane region" description="Helical" evidence="12">
    <location>
        <begin position="216"/>
        <end position="238"/>
    </location>
</feature>
<proteinExistence type="inferred from homology"/>
<keyword evidence="8" id="KW-0249">Electron transport</keyword>
<feature type="transmembrane region" description="Helical" evidence="12">
    <location>
        <begin position="288"/>
        <end position="308"/>
    </location>
</feature>
<evidence type="ECO:0000256" key="3">
    <source>
        <dbReference type="ARBA" id="ARBA00022448"/>
    </source>
</evidence>
<evidence type="ECO:0000256" key="10">
    <source>
        <dbReference type="ARBA" id="ARBA00023004"/>
    </source>
</evidence>
<dbReference type="GO" id="GO:0070069">
    <property type="term" value="C:cytochrome complex"/>
    <property type="evidence" value="ECO:0007669"/>
    <property type="project" value="TreeGrafter"/>
</dbReference>
<feature type="transmembrane region" description="Helical" evidence="12">
    <location>
        <begin position="177"/>
        <end position="196"/>
    </location>
</feature>
<dbReference type="Proteomes" id="UP000027616">
    <property type="component" value="Chromosome I"/>
</dbReference>
<dbReference type="STRING" id="1433126.BN938_1306"/>
<evidence type="ECO:0000256" key="7">
    <source>
        <dbReference type="ARBA" id="ARBA00022723"/>
    </source>
</evidence>
<dbReference type="GO" id="GO:0046872">
    <property type="term" value="F:metal ion binding"/>
    <property type="evidence" value="ECO:0007669"/>
    <property type="project" value="UniProtKB-KW"/>
</dbReference>
<dbReference type="InterPro" id="IPR003317">
    <property type="entry name" value="Cyt-d_oxidase_su2"/>
</dbReference>